<dbReference type="Proteomes" id="UP000274131">
    <property type="component" value="Unassembled WGS sequence"/>
</dbReference>
<evidence type="ECO:0000313" key="2">
    <source>
        <dbReference type="EMBL" id="VDD92794.1"/>
    </source>
</evidence>
<dbReference type="OrthoDB" id="5837276at2759"/>
<gene>
    <name evidence="2" type="ORF">EVEC_LOCUS7545</name>
</gene>
<name>A0A0N4VBY8_ENTVE</name>
<sequence>MKTYWFLMFGFVPGLRFTCAKGMKAAMWFLLVGVLFYVVSCNLVDVDLNVDRKDWKNPLDPFSASSAGKSDLVLCKEKLASCQKTCEVFYVDAKAVIRLNREQVNILRNYLKTNEETLSQREQIRDIMENIIVQFHNGAPVALRVALAKLSTVGKTLREKNKFEKSSAARLTPDLLI</sequence>
<evidence type="ECO:0000256" key="1">
    <source>
        <dbReference type="SAM" id="Phobius"/>
    </source>
</evidence>
<keyword evidence="3" id="KW-1185">Reference proteome</keyword>
<dbReference type="WBParaSite" id="EVEC_0000806101-mRNA-1">
    <property type="protein sequence ID" value="EVEC_0000806101-mRNA-1"/>
    <property type="gene ID" value="EVEC_0000806101"/>
</dbReference>
<keyword evidence="1" id="KW-0812">Transmembrane</keyword>
<keyword evidence="1" id="KW-1133">Transmembrane helix</keyword>
<reference evidence="4" key="1">
    <citation type="submission" date="2017-02" db="UniProtKB">
        <authorList>
            <consortium name="WormBaseParasite"/>
        </authorList>
    </citation>
    <scope>IDENTIFICATION</scope>
</reference>
<dbReference type="EMBL" id="UXUI01008971">
    <property type="protein sequence ID" value="VDD92794.1"/>
    <property type="molecule type" value="Genomic_DNA"/>
</dbReference>
<protein>
    <submittedName>
        <fullName evidence="4">DUF4476 domain-containing protein</fullName>
    </submittedName>
</protein>
<keyword evidence="1" id="KW-0472">Membrane</keyword>
<feature type="transmembrane region" description="Helical" evidence="1">
    <location>
        <begin position="26"/>
        <end position="46"/>
    </location>
</feature>
<reference evidence="2 3" key="2">
    <citation type="submission" date="2018-10" db="EMBL/GenBank/DDBJ databases">
        <authorList>
            <consortium name="Pathogen Informatics"/>
        </authorList>
    </citation>
    <scope>NUCLEOTIDE SEQUENCE [LARGE SCALE GENOMIC DNA]</scope>
</reference>
<proteinExistence type="predicted"/>
<dbReference type="AlphaFoldDB" id="A0A0N4VBY8"/>
<evidence type="ECO:0000313" key="4">
    <source>
        <dbReference type="WBParaSite" id="EVEC_0000806101-mRNA-1"/>
    </source>
</evidence>
<dbReference type="STRING" id="51028.A0A0N4VBY8"/>
<organism evidence="4">
    <name type="scientific">Enterobius vermicularis</name>
    <name type="common">Human pinworm</name>
    <dbReference type="NCBI Taxonomy" id="51028"/>
    <lineage>
        <taxon>Eukaryota</taxon>
        <taxon>Metazoa</taxon>
        <taxon>Ecdysozoa</taxon>
        <taxon>Nematoda</taxon>
        <taxon>Chromadorea</taxon>
        <taxon>Rhabditida</taxon>
        <taxon>Spirurina</taxon>
        <taxon>Oxyuridomorpha</taxon>
        <taxon>Oxyuroidea</taxon>
        <taxon>Oxyuridae</taxon>
        <taxon>Enterobius</taxon>
    </lineage>
</organism>
<evidence type="ECO:0000313" key="3">
    <source>
        <dbReference type="Proteomes" id="UP000274131"/>
    </source>
</evidence>
<accession>A0A0N4VBY8</accession>